<dbReference type="InterPro" id="IPR041118">
    <property type="entry name" value="Rx_N"/>
</dbReference>
<keyword evidence="6" id="KW-1185">Reference proteome</keyword>
<dbReference type="Gene3D" id="1.20.5.4130">
    <property type="match status" value="1"/>
</dbReference>
<dbReference type="EMBL" id="VAHF01000194">
    <property type="protein sequence ID" value="TXG46362.1"/>
    <property type="molecule type" value="Genomic_DNA"/>
</dbReference>
<keyword evidence="1" id="KW-0677">Repeat</keyword>
<evidence type="ECO:0000313" key="5">
    <source>
        <dbReference type="EMBL" id="TXG46362.1"/>
    </source>
</evidence>
<dbReference type="GO" id="GO:0000166">
    <property type="term" value="F:nucleotide binding"/>
    <property type="evidence" value="ECO:0007669"/>
    <property type="project" value="UniProtKB-KW"/>
</dbReference>
<dbReference type="AlphaFoldDB" id="A0A5C7GPX3"/>
<sequence length="413" mass="46686">MADAIVSVVLEQLISIIGKETNQQVRLVVGVRKEIKKLTSNFQAIQALLLDAERRGLLEDAAKDWLDKLKNASYDMDDVLDEWNTALLKLQSERAESDHVLHKKKVCLSFPSPRVCFKQVGLRSDIAQKIKGINENIDSIAREKDMFNIVTSRSNEEPPRIKSTSFDVPVDFKKDDDDNIITCKMHDIVHDFAQFLVKNECFMMLTSSGEESSLSGLYENVRHSKLILDDVEASFPTNICSMSKLRSLLVERSEASSSEIGGQITRAKLKGKNLRIDYLPNSTKQKLMPSEKLLTMLSKSCLKGIEECTQVSFGVLKLKSLAVLEAYVNTQKYADNTRFVARGIYEDLIATGYIDLTKLLEIHQENKRHLSDLSFIAWNATLNCQRQGAWLQNNYELDEAGGRTGQRDDPMDN</sequence>
<dbReference type="OrthoDB" id="688937at2759"/>
<proteinExistence type="predicted"/>
<name>A0A5C7GPX3_9ROSI</name>
<comment type="caution">
    <text evidence="5">The sequence shown here is derived from an EMBL/GenBank/DDBJ whole genome shotgun (WGS) entry which is preliminary data.</text>
</comment>
<evidence type="ECO:0000313" key="6">
    <source>
        <dbReference type="Proteomes" id="UP000323000"/>
    </source>
</evidence>
<reference evidence="6" key="1">
    <citation type="journal article" date="2019" name="Gigascience">
        <title>De novo genome assembly of the endangered Acer yangbiense, a plant species with extremely small populations endemic to Yunnan Province, China.</title>
        <authorList>
            <person name="Yang J."/>
            <person name="Wariss H.M."/>
            <person name="Tao L."/>
            <person name="Zhang R."/>
            <person name="Yun Q."/>
            <person name="Hollingsworth P."/>
            <person name="Dao Z."/>
            <person name="Luo G."/>
            <person name="Guo H."/>
            <person name="Ma Y."/>
            <person name="Sun W."/>
        </authorList>
    </citation>
    <scope>NUCLEOTIDE SEQUENCE [LARGE SCALE GENOMIC DNA]</scope>
    <source>
        <strain evidence="6">cv. Malutang</strain>
    </source>
</reference>
<dbReference type="Proteomes" id="UP000323000">
    <property type="component" value="Unassembled WGS sequence"/>
</dbReference>
<accession>A0A5C7GPX3</accession>
<dbReference type="GO" id="GO:0006952">
    <property type="term" value="P:defense response"/>
    <property type="evidence" value="ECO:0007669"/>
    <property type="project" value="UniProtKB-KW"/>
</dbReference>
<evidence type="ECO:0000256" key="2">
    <source>
        <dbReference type="ARBA" id="ARBA00022741"/>
    </source>
</evidence>
<organism evidence="5 6">
    <name type="scientific">Acer yangbiense</name>
    <dbReference type="NCBI Taxonomy" id="1000413"/>
    <lineage>
        <taxon>Eukaryota</taxon>
        <taxon>Viridiplantae</taxon>
        <taxon>Streptophyta</taxon>
        <taxon>Embryophyta</taxon>
        <taxon>Tracheophyta</taxon>
        <taxon>Spermatophyta</taxon>
        <taxon>Magnoliopsida</taxon>
        <taxon>eudicotyledons</taxon>
        <taxon>Gunneridae</taxon>
        <taxon>Pentapetalae</taxon>
        <taxon>rosids</taxon>
        <taxon>malvids</taxon>
        <taxon>Sapindales</taxon>
        <taxon>Sapindaceae</taxon>
        <taxon>Hippocastanoideae</taxon>
        <taxon>Acereae</taxon>
        <taxon>Acer</taxon>
    </lineage>
</organism>
<dbReference type="PANTHER" id="PTHR19338:SF37">
    <property type="entry name" value="DISEASE RESISTANCE PROTEIN RGA4"/>
    <property type="match status" value="1"/>
</dbReference>
<evidence type="ECO:0000259" key="4">
    <source>
        <dbReference type="Pfam" id="PF18052"/>
    </source>
</evidence>
<feature type="domain" description="Disease resistance N-terminal" evidence="4">
    <location>
        <begin position="5"/>
        <end position="95"/>
    </location>
</feature>
<dbReference type="PANTHER" id="PTHR19338">
    <property type="entry name" value="TRANSLOCASE OF INNER MITOCHONDRIAL MEMBRANE 13 HOMOLOG"/>
    <property type="match status" value="1"/>
</dbReference>
<evidence type="ECO:0000256" key="1">
    <source>
        <dbReference type="ARBA" id="ARBA00022737"/>
    </source>
</evidence>
<dbReference type="Pfam" id="PF18052">
    <property type="entry name" value="Rx_N"/>
    <property type="match status" value="1"/>
</dbReference>
<keyword evidence="2" id="KW-0547">Nucleotide-binding</keyword>
<protein>
    <recommendedName>
        <fullName evidence="4">Disease resistance N-terminal domain-containing protein</fullName>
    </recommendedName>
</protein>
<evidence type="ECO:0000256" key="3">
    <source>
        <dbReference type="ARBA" id="ARBA00022821"/>
    </source>
</evidence>
<gene>
    <name evidence="5" type="ORF">EZV62_028141</name>
</gene>
<keyword evidence="3" id="KW-0611">Plant defense</keyword>